<reference evidence="1 2" key="1">
    <citation type="journal article" date="2013" name="Genome Announc.">
        <title>Draft Genome Sequence of a Benzothiophene-Desulfurizing Bacterium, Gordona terrae Strain C-6.</title>
        <authorList>
            <person name="Wang W."/>
            <person name="Ma T."/>
            <person name="Ren Y."/>
            <person name="Li G."/>
        </authorList>
    </citation>
    <scope>NUCLEOTIDE SEQUENCE [LARGE SCALE GENOMIC DNA]</scope>
    <source>
        <strain evidence="1 2">C-6</strain>
    </source>
</reference>
<dbReference type="EMBL" id="AQPW01000093">
    <property type="protein sequence ID" value="EON30305.1"/>
    <property type="molecule type" value="Genomic_DNA"/>
</dbReference>
<dbReference type="AlphaFoldDB" id="R7Y2S0"/>
<evidence type="ECO:0000313" key="1">
    <source>
        <dbReference type="EMBL" id="EON30305.1"/>
    </source>
</evidence>
<organism evidence="1 2">
    <name type="scientific">Gordonia terrae C-6</name>
    <dbReference type="NCBI Taxonomy" id="1316928"/>
    <lineage>
        <taxon>Bacteria</taxon>
        <taxon>Bacillati</taxon>
        <taxon>Actinomycetota</taxon>
        <taxon>Actinomycetes</taxon>
        <taxon>Mycobacteriales</taxon>
        <taxon>Gordoniaceae</taxon>
        <taxon>Gordonia</taxon>
    </lineage>
</organism>
<accession>R7Y2S0</accession>
<gene>
    <name evidence="1" type="ORF">GTC6_23284</name>
</gene>
<protein>
    <submittedName>
        <fullName evidence="1">dTDP-glucose pyrophosphorylase</fullName>
    </submittedName>
</protein>
<sequence length="34" mass="3875">GYLDDDELRARADKLRKSGYGDYLLELLARGKGF</sequence>
<name>R7Y2S0_9ACTN</name>
<dbReference type="Proteomes" id="UP000013569">
    <property type="component" value="Unassembled WGS sequence"/>
</dbReference>
<evidence type="ECO:0000313" key="2">
    <source>
        <dbReference type="Proteomes" id="UP000013569"/>
    </source>
</evidence>
<feature type="non-terminal residue" evidence="1">
    <location>
        <position position="1"/>
    </location>
</feature>
<proteinExistence type="predicted"/>
<comment type="caution">
    <text evidence="1">The sequence shown here is derived from an EMBL/GenBank/DDBJ whole genome shotgun (WGS) entry which is preliminary data.</text>
</comment>